<evidence type="ECO:0000256" key="1">
    <source>
        <dbReference type="ARBA" id="ARBA00022490"/>
    </source>
</evidence>
<dbReference type="AlphaFoldDB" id="A0A0F9VVY2"/>
<dbReference type="HAMAP" id="MF_00919">
    <property type="entry name" value="RMF"/>
    <property type="match status" value="1"/>
</dbReference>
<dbReference type="EMBL" id="LAZR01000024">
    <property type="protein sequence ID" value="KKO04138.1"/>
    <property type="molecule type" value="Genomic_DNA"/>
</dbReference>
<protein>
    <recommendedName>
        <fullName evidence="4">Ribosome modulation factor</fullName>
    </recommendedName>
</protein>
<gene>
    <name evidence="3" type="ORF">LCGC14_0090380</name>
</gene>
<name>A0A0F9VVY2_9ZZZZ</name>
<dbReference type="GO" id="GO:0006417">
    <property type="term" value="P:regulation of translation"/>
    <property type="evidence" value="ECO:0007669"/>
    <property type="project" value="UniProtKB-KW"/>
</dbReference>
<keyword evidence="1" id="KW-0963">Cytoplasm</keyword>
<evidence type="ECO:0000313" key="3">
    <source>
        <dbReference type="EMBL" id="KKO04138.1"/>
    </source>
</evidence>
<dbReference type="Gene3D" id="1.10.10.620">
    <property type="entry name" value="ribosome modulation factor like domain"/>
    <property type="match status" value="1"/>
</dbReference>
<evidence type="ECO:0008006" key="4">
    <source>
        <dbReference type="Google" id="ProtNLM"/>
    </source>
</evidence>
<reference evidence="3" key="1">
    <citation type="journal article" date="2015" name="Nature">
        <title>Complex archaea that bridge the gap between prokaryotes and eukaryotes.</title>
        <authorList>
            <person name="Spang A."/>
            <person name="Saw J.H."/>
            <person name="Jorgensen S.L."/>
            <person name="Zaremba-Niedzwiedzka K."/>
            <person name="Martijn J."/>
            <person name="Lind A.E."/>
            <person name="van Eijk R."/>
            <person name="Schleper C."/>
            <person name="Guy L."/>
            <person name="Ettema T.J."/>
        </authorList>
    </citation>
    <scope>NUCLEOTIDE SEQUENCE</scope>
</reference>
<organism evidence="3">
    <name type="scientific">marine sediment metagenome</name>
    <dbReference type="NCBI Taxonomy" id="412755"/>
    <lineage>
        <taxon>unclassified sequences</taxon>
        <taxon>metagenomes</taxon>
        <taxon>ecological metagenomes</taxon>
    </lineage>
</organism>
<dbReference type="InterPro" id="IPR023200">
    <property type="entry name" value="RMF_sf"/>
</dbReference>
<dbReference type="InterPro" id="IPR007040">
    <property type="entry name" value="Ribosome_modulation_factor"/>
</dbReference>
<dbReference type="NCBIfam" id="NF011162">
    <property type="entry name" value="PRK14563.1"/>
    <property type="match status" value="1"/>
</dbReference>
<sequence>MRRLKRDPMERAFLRGYQNGVHGKSQDSCPFNSTSASVRQNWINGWREGRADHWAGYTGISGVHRLNEMHAVG</sequence>
<proteinExistence type="inferred from homology"/>
<keyword evidence="2" id="KW-0810">Translation regulation</keyword>
<dbReference type="NCBIfam" id="NF041886">
    <property type="entry name" value="Rmf_CrpP_fam"/>
    <property type="match status" value="1"/>
</dbReference>
<evidence type="ECO:0000256" key="2">
    <source>
        <dbReference type="ARBA" id="ARBA00022845"/>
    </source>
</evidence>
<comment type="caution">
    <text evidence="3">The sequence shown here is derived from an EMBL/GenBank/DDBJ whole genome shotgun (WGS) entry which is preliminary data.</text>
</comment>
<accession>A0A0F9VVY2</accession>
<dbReference type="Pfam" id="PF04957">
    <property type="entry name" value="RMF"/>
    <property type="match status" value="1"/>
</dbReference>